<name>A0A6N6M6S5_9FLAO</name>
<dbReference type="OrthoDB" id="794480at2"/>
<dbReference type="AlphaFoldDB" id="A0A6N6M6S5"/>
<protein>
    <submittedName>
        <fullName evidence="1">Uncharacterized protein</fullName>
    </submittedName>
</protein>
<dbReference type="Proteomes" id="UP000435357">
    <property type="component" value="Unassembled WGS sequence"/>
</dbReference>
<sequence>MSDLMQEWQGVVDFFEKRFGGGLDIDAIIFLIGIQELGMGHRKLSKDEKVDVMHISVCTLLEPYGYYEFMGRDEDGWPHFERKKKLPHLKAGEQNKLMREAIVNYIRKEQLTDDSFRWR</sequence>
<evidence type="ECO:0000313" key="1">
    <source>
        <dbReference type="EMBL" id="KAB1063714.1"/>
    </source>
</evidence>
<gene>
    <name evidence="1" type="ORF">F3059_09095</name>
</gene>
<accession>A0A6N6M6S5</accession>
<proteinExistence type="predicted"/>
<reference evidence="1 2" key="1">
    <citation type="submission" date="2019-09" db="EMBL/GenBank/DDBJ databases">
        <title>Genomes of Cryomorphaceae.</title>
        <authorList>
            <person name="Bowman J.P."/>
        </authorList>
    </citation>
    <scope>NUCLEOTIDE SEQUENCE [LARGE SCALE GENOMIC DNA]</scope>
    <source>
        <strain evidence="1 2">KCTC 52047</strain>
    </source>
</reference>
<organism evidence="1 2">
    <name type="scientific">Salibacter halophilus</name>
    <dbReference type="NCBI Taxonomy" id="1803916"/>
    <lineage>
        <taxon>Bacteria</taxon>
        <taxon>Pseudomonadati</taxon>
        <taxon>Bacteroidota</taxon>
        <taxon>Flavobacteriia</taxon>
        <taxon>Flavobacteriales</taxon>
        <taxon>Salibacteraceae</taxon>
        <taxon>Salibacter</taxon>
    </lineage>
</organism>
<comment type="caution">
    <text evidence="1">The sequence shown here is derived from an EMBL/GenBank/DDBJ whole genome shotgun (WGS) entry which is preliminary data.</text>
</comment>
<keyword evidence="2" id="KW-1185">Reference proteome</keyword>
<evidence type="ECO:0000313" key="2">
    <source>
        <dbReference type="Proteomes" id="UP000435357"/>
    </source>
</evidence>
<dbReference type="EMBL" id="WACR01000007">
    <property type="protein sequence ID" value="KAB1063714.1"/>
    <property type="molecule type" value="Genomic_DNA"/>
</dbReference>
<dbReference type="RefSeq" id="WP_151168441.1">
    <property type="nucleotide sequence ID" value="NZ_WACR01000007.1"/>
</dbReference>